<evidence type="ECO:0000313" key="2">
    <source>
        <dbReference type="Proteomes" id="UP000240283"/>
    </source>
</evidence>
<dbReference type="Gene3D" id="2.60.120.620">
    <property type="entry name" value="q2cbj1_9rhob like domain"/>
    <property type="match status" value="1"/>
</dbReference>
<evidence type="ECO:0000313" key="1">
    <source>
        <dbReference type="EMBL" id="AUG88388.1"/>
    </source>
</evidence>
<evidence type="ECO:0008006" key="3">
    <source>
        <dbReference type="Google" id="ProtNLM"/>
    </source>
</evidence>
<sequence length="116" mass="13385">MKRFLHYITTKFEDGRQSGGYKKLTLFYSKLLKADAYLLYYPEGSSIPPHIDNIESGKHYRLNIEIKRAEAGGIFYSEDTVFDIGRVVLFRPDINLHRVSRINKGSRLVLSFGKVV</sequence>
<proteinExistence type="predicted"/>
<dbReference type="Proteomes" id="UP000240283">
    <property type="component" value="Segment"/>
</dbReference>
<organism evidence="1 2">
    <name type="scientific">Vibrio phage Vp_R1</name>
    <dbReference type="NCBI Taxonomy" id="2059867"/>
    <lineage>
        <taxon>Viruses</taxon>
        <taxon>Duplodnaviria</taxon>
        <taxon>Heunggongvirae</taxon>
        <taxon>Uroviricota</taxon>
        <taxon>Caudoviricetes</taxon>
        <taxon>Grimontviridae</taxon>
        <taxon>Dalianvirus</taxon>
        <taxon>Dalianvirus R1</taxon>
    </lineage>
</organism>
<reference evidence="1 2" key="1">
    <citation type="submission" date="2017-12" db="EMBL/GenBank/DDBJ databases">
        <title>Genomic analysis of a novel phage Vp_R1 lytic to Vibrio parahaemolyticus.</title>
        <authorList>
            <person name="Ren H."/>
            <person name="Li Z."/>
        </authorList>
    </citation>
    <scope>NUCLEOTIDE SEQUENCE [LARGE SCALE GENOMIC DNA]</scope>
</reference>
<accession>A0A2H5BPY2</accession>
<dbReference type="EMBL" id="MG603697">
    <property type="protein sequence ID" value="AUG88388.1"/>
    <property type="molecule type" value="Genomic_DNA"/>
</dbReference>
<keyword evidence="2" id="KW-1185">Reference proteome</keyword>
<gene>
    <name evidence="1" type="ORF">VPR_024</name>
</gene>
<name>A0A2H5BPY2_9CAUD</name>
<protein>
    <recommendedName>
        <fullName evidence="3">Fe2OG dioxygenase domain-containing protein</fullName>
    </recommendedName>
</protein>